<comment type="caution">
    <text evidence="5">The sequence shown here is derived from an EMBL/GenBank/DDBJ whole genome shotgun (WGS) entry which is preliminary data.</text>
</comment>
<accession>A0AAV9AW33</accession>
<evidence type="ECO:0000256" key="2">
    <source>
        <dbReference type="SAM" id="Coils"/>
    </source>
</evidence>
<sequence length="415" mass="46127">MMIRSGASLSLLPPTHKHSPPPLPNLTTLSFPTKPSFNRTPTRFTPPHSSTKRRGGAGAPSVERKSDYDDEFDDGFDGSDGGDEPFEDMKRWFKDKPAGFGEGKVYDTSIEERLLEEIEQSRRVQLANLEKLKNEELVVNKQKQKEKKEIEDIPIGVRVRIGNLPKKKNIHRDLQLSFKQFPGILKISPAVSGNMKTRDPICKGYAFVDLVTQEAANRFVQTYSKQSINFGKIQKKISCAITNPQDSLRSLSDKSSNNNQPGISRLHLLNEKEGGNVSNEDNPTSDYKEVASTRESSSTAGDSSNEEPSIVVDGICHQPILVDKEGERETEYEDFDTNSIDDDQVGAENSSLKSEKNTTIQRKQKSKKSKRKSVKASILKVPGSATRLKTKERAILTGVFSKYGGKAVPALTKEN</sequence>
<evidence type="ECO:0000259" key="4">
    <source>
        <dbReference type="PROSITE" id="PS50102"/>
    </source>
</evidence>
<dbReference type="InterPro" id="IPR035979">
    <property type="entry name" value="RBD_domain_sf"/>
</dbReference>
<dbReference type="InterPro" id="IPR012677">
    <property type="entry name" value="Nucleotide-bd_a/b_plait_sf"/>
</dbReference>
<feature type="compositionally biased region" description="Acidic residues" evidence="3">
    <location>
        <begin position="330"/>
        <end position="345"/>
    </location>
</feature>
<dbReference type="PANTHER" id="PTHR37200">
    <property type="entry name" value="RNA-BINDING (RRM/RBD/RNP MOTIFS) FAMILY PROTEIN"/>
    <property type="match status" value="1"/>
</dbReference>
<feature type="compositionally biased region" description="Polar residues" evidence="3">
    <location>
        <begin position="276"/>
        <end position="285"/>
    </location>
</feature>
<protein>
    <recommendedName>
        <fullName evidence="4">RRM domain-containing protein</fullName>
    </recommendedName>
</protein>
<dbReference type="Gene3D" id="3.30.70.330">
    <property type="match status" value="1"/>
</dbReference>
<dbReference type="Proteomes" id="UP001179952">
    <property type="component" value="Unassembled WGS sequence"/>
</dbReference>
<feature type="compositionally biased region" description="Basic residues" evidence="3">
    <location>
        <begin position="362"/>
        <end position="374"/>
    </location>
</feature>
<reference evidence="5" key="1">
    <citation type="journal article" date="2023" name="Nat. Commun.">
        <title>Diploid and tetraploid genomes of Acorus and the evolution of monocots.</title>
        <authorList>
            <person name="Ma L."/>
            <person name="Liu K.W."/>
            <person name="Li Z."/>
            <person name="Hsiao Y.Y."/>
            <person name="Qi Y."/>
            <person name="Fu T."/>
            <person name="Tang G.D."/>
            <person name="Zhang D."/>
            <person name="Sun W.H."/>
            <person name="Liu D.K."/>
            <person name="Li Y."/>
            <person name="Chen G.Z."/>
            <person name="Liu X.D."/>
            <person name="Liao X.Y."/>
            <person name="Jiang Y.T."/>
            <person name="Yu X."/>
            <person name="Hao Y."/>
            <person name="Huang J."/>
            <person name="Zhao X.W."/>
            <person name="Ke S."/>
            <person name="Chen Y.Y."/>
            <person name="Wu W.L."/>
            <person name="Hsu J.L."/>
            <person name="Lin Y.F."/>
            <person name="Huang M.D."/>
            <person name="Li C.Y."/>
            <person name="Huang L."/>
            <person name="Wang Z.W."/>
            <person name="Zhao X."/>
            <person name="Zhong W.Y."/>
            <person name="Peng D.H."/>
            <person name="Ahmad S."/>
            <person name="Lan S."/>
            <person name="Zhang J.S."/>
            <person name="Tsai W.C."/>
            <person name="Van de Peer Y."/>
            <person name="Liu Z.J."/>
        </authorList>
    </citation>
    <scope>NUCLEOTIDE SEQUENCE</scope>
    <source>
        <strain evidence="5">SCP</strain>
    </source>
</reference>
<feature type="coiled-coil region" evidence="2">
    <location>
        <begin position="115"/>
        <end position="149"/>
    </location>
</feature>
<reference evidence="5" key="2">
    <citation type="submission" date="2023-06" db="EMBL/GenBank/DDBJ databases">
        <authorList>
            <person name="Ma L."/>
            <person name="Liu K.-W."/>
            <person name="Li Z."/>
            <person name="Hsiao Y.-Y."/>
            <person name="Qi Y."/>
            <person name="Fu T."/>
            <person name="Tang G."/>
            <person name="Zhang D."/>
            <person name="Sun W.-H."/>
            <person name="Liu D.-K."/>
            <person name="Li Y."/>
            <person name="Chen G.-Z."/>
            <person name="Liu X.-D."/>
            <person name="Liao X.-Y."/>
            <person name="Jiang Y.-T."/>
            <person name="Yu X."/>
            <person name="Hao Y."/>
            <person name="Huang J."/>
            <person name="Zhao X.-W."/>
            <person name="Ke S."/>
            <person name="Chen Y.-Y."/>
            <person name="Wu W.-L."/>
            <person name="Hsu J.-L."/>
            <person name="Lin Y.-F."/>
            <person name="Huang M.-D."/>
            <person name="Li C.-Y."/>
            <person name="Huang L."/>
            <person name="Wang Z.-W."/>
            <person name="Zhao X."/>
            <person name="Zhong W.-Y."/>
            <person name="Peng D.-H."/>
            <person name="Ahmad S."/>
            <person name="Lan S."/>
            <person name="Zhang J.-S."/>
            <person name="Tsai W.-C."/>
            <person name="Van De Peer Y."/>
            <person name="Liu Z.-J."/>
        </authorList>
    </citation>
    <scope>NUCLEOTIDE SEQUENCE</scope>
    <source>
        <strain evidence="5">SCP</strain>
        <tissue evidence="5">Leaves</tissue>
    </source>
</reference>
<dbReference type="PROSITE" id="PS50102">
    <property type="entry name" value="RRM"/>
    <property type="match status" value="1"/>
</dbReference>
<feature type="compositionally biased region" description="Polar residues" evidence="3">
    <location>
        <begin position="35"/>
        <end position="49"/>
    </location>
</feature>
<organism evidence="5 6">
    <name type="scientific">Acorus gramineus</name>
    <name type="common">Dwarf sweet flag</name>
    <dbReference type="NCBI Taxonomy" id="55184"/>
    <lineage>
        <taxon>Eukaryota</taxon>
        <taxon>Viridiplantae</taxon>
        <taxon>Streptophyta</taxon>
        <taxon>Embryophyta</taxon>
        <taxon>Tracheophyta</taxon>
        <taxon>Spermatophyta</taxon>
        <taxon>Magnoliopsida</taxon>
        <taxon>Liliopsida</taxon>
        <taxon>Acoraceae</taxon>
        <taxon>Acorus</taxon>
    </lineage>
</organism>
<dbReference type="PANTHER" id="PTHR37200:SF1">
    <property type="entry name" value="RNA-BINDING (RRM_RBD_RNP MOTIFS) FAMILY PROTEIN"/>
    <property type="match status" value="1"/>
</dbReference>
<dbReference type="InterPro" id="IPR000504">
    <property type="entry name" value="RRM_dom"/>
</dbReference>
<keyword evidence="6" id="KW-1185">Reference proteome</keyword>
<proteinExistence type="predicted"/>
<evidence type="ECO:0000313" key="6">
    <source>
        <dbReference type="Proteomes" id="UP001179952"/>
    </source>
</evidence>
<feature type="compositionally biased region" description="Polar residues" evidence="3">
    <location>
        <begin position="293"/>
        <end position="307"/>
    </location>
</feature>
<feature type="compositionally biased region" description="Polar residues" evidence="3">
    <location>
        <begin position="347"/>
        <end position="360"/>
    </location>
</feature>
<feature type="region of interest" description="Disordered" evidence="3">
    <location>
        <begin position="1"/>
        <end position="89"/>
    </location>
</feature>
<keyword evidence="2" id="KW-0175">Coiled coil</keyword>
<name>A0AAV9AW33_ACOGR</name>
<evidence type="ECO:0000256" key="3">
    <source>
        <dbReference type="SAM" id="MobiDB-lite"/>
    </source>
</evidence>
<feature type="domain" description="RRM" evidence="4">
    <location>
        <begin position="157"/>
        <end position="244"/>
    </location>
</feature>
<dbReference type="AlphaFoldDB" id="A0AAV9AW33"/>
<feature type="compositionally biased region" description="Acidic residues" evidence="3">
    <location>
        <begin position="68"/>
        <end position="86"/>
    </location>
</feature>
<dbReference type="EMBL" id="JAUJYN010000006">
    <property type="protein sequence ID" value="KAK1268340.1"/>
    <property type="molecule type" value="Genomic_DNA"/>
</dbReference>
<dbReference type="SUPFAM" id="SSF54928">
    <property type="entry name" value="RNA-binding domain, RBD"/>
    <property type="match status" value="1"/>
</dbReference>
<keyword evidence="1" id="KW-0694">RNA-binding</keyword>
<dbReference type="CDD" id="cd00590">
    <property type="entry name" value="RRM_SF"/>
    <property type="match status" value="1"/>
</dbReference>
<evidence type="ECO:0000313" key="5">
    <source>
        <dbReference type="EMBL" id="KAK1268340.1"/>
    </source>
</evidence>
<gene>
    <name evidence="5" type="ORF">QJS04_geneDACA006826</name>
</gene>
<evidence type="ECO:0000256" key="1">
    <source>
        <dbReference type="PROSITE-ProRule" id="PRU00176"/>
    </source>
</evidence>
<feature type="region of interest" description="Disordered" evidence="3">
    <location>
        <begin position="269"/>
        <end position="378"/>
    </location>
</feature>
<dbReference type="GO" id="GO:0003723">
    <property type="term" value="F:RNA binding"/>
    <property type="evidence" value="ECO:0007669"/>
    <property type="project" value="UniProtKB-UniRule"/>
</dbReference>